<dbReference type="Pfam" id="PF11167">
    <property type="entry name" value="DUF2953"/>
    <property type="match status" value="1"/>
</dbReference>
<keyword evidence="1" id="KW-1133">Transmembrane helix</keyword>
<evidence type="ECO:0000313" key="3">
    <source>
        <dbReference type="Proteomes" id="UP001056429"/>
    </source>
</evidence>
<keyword evidence="1" id="KW-0472">Membrane</keyword>
<keyword evidence="3" id="KW-1185">Reference proteome</keyword>
<dbReference type="Proteomes" id="UP001056429">
    <property type="component" value="Unassembled WGS sequence"/>
</dbReference>
<feature type="transmembrane region" description="Helical" evidence="1">
    <location>
        <begin position="56"/>
        <end position="77"/>
    </location>
</feature>
<organism evidence="2 3">
    <name type="scientific">Oceanirhabdus seepicola</name>
    <dbReference type="NCBI Taxonomy" id="2828781"/>
    <lineage>
        <taxon>Bacteria</taxon>
        <taxon>Bacillati</taxon>
        <taxon>Bacillota</taxon>
        <taxon>Clostridia</taxon>
        <taxon>Eubacteriales</taxon>
        <taxon>Clostridiaceae</taxon>
        <taxon>Oceanirhabdus</taxon>
    </lineage>
</organism>
<comment type="caution">
    <text evidence="2">The sequence shown here is derived from an EMBL/GenBank/DDBJ whole genome shotgun (WGS) entry which is preliminary data.</text>
</comment>
<sequence length="138" mass="16378">MKKSIKSKDKRETKKREFDIKSLIFSFLRGDSKFIRTFSKFDLYFQYGLDDAFNCALLYGMICSFLGILPNLMNKFLNLKKYNFEVNPLFNVKMINLKLYCTIYLNLIYIIYVVFYVLIKSRVKKKNNKGVECYGSSN</sequence>
<name>A0A9J6PAE5_9CLOT</name>
<reference evidence="2" key="1">
    <citation type="journal article" date="2021" name="mSystems">
        <title>Bacteria and Archaea Synergistically Convert Glycine Betaine to Biogenic Methane in the Formosa Cold Seep of the South China Sea.</title>
        <authorList>
            <person name="Li L."/>
            <person name="Zhang W."/>
            <person name="Zhang S."/>
            <person name="Song L."/>
            <person name="Sun Q."/>
            <person name="Zhang H."/>
            <person name="Xiang H."/>
            <person name="Dong X."/>
        </authorList>
    </citation>
    <scope>NUCLEOTIDE SEQUENCE</scope>
    <source>
        <strain evidence="2">ZWT</strain>
    </source>
</reference>
<evidence type="ECO:0000313" key="2">
    <source>
        <dbReference type="EMBL" id="MCM1992766.1"/>
    </source>
</evidence>
<dbReference type="InterPro" id="IPR021338">
    <property type="entry name" value="DUF2953"/>
</dbReference>
<evidence type="ECO:0000256" key="1">
    <source>
        <dbReference type="SAM" id="Phobius"/>
    </source>
</evidence>
<feature type="transmembrane region" description="Helical" evidence="1">
    <location>
        <begin position="97"/>
        <end position="119"/>
    </location>
</feature>
<keyword evidence="1" id="KW-0812">Transmembrane</keyword>
<dbReference type="EMBL" id="JAGSOJ010000007">
    <property type="protein sequence ID" value="MCM1992766.1"/>
    <property type="molecule type" value="Genomic_DNA"/>
</dbReference>
<dbReference type="RefSeq" id="WP_250861934.1">
    <property type="nucleotide sequence ID" value="NZ_JAGSOJ010000007.1"/>
</dbReference>
<proteinExistence type="predicted"/>
<accession>A0A9J6PAE5</accession>
<reference evidence="2" key="2">
    <citation type="submission" date="2021-04" db="EMBL/GenBank/DDBJ databases">
        <authorList>
            <person name="Dong X."/>
        </authorList>
    </citation>
    <scope>NUCLEOTIDE SEQUENCE</scope>
    <source>
        <strain evidence="2">ZWT</strain>
    </source>
</reference>
<dbReference type="AlphaFoldDB" id="A0A9J6PAE5"/>
<protein>
    <submittedName>
        <fullName evidence="2">DUF2953 domain-containing protein</fullName>
    </submittedName>
</protein>
<gene>
    <name evidence="2" type="ORF">KDK92_23865</name>
</gene>